<feature type="compositionally biased region" description="Basic and acidic residues" evidence="4">
    <location>
        <begin position="117"/>
        <end position="133"/>
    </location>
</feature>
<dbReference type="SUPFAM" id="SSF52540">
    <property type="entry name" value="P-loop containing nucleoside triphosphate hydrolases"/>
    <property type="match status" value="1"/>
</dbReference>
<dbReference type="EMBL" id="LODT01000051">
    <property type="protein sequence ID" value="KYQ88490.1"/>
    <property type="molecule type" value="Genomic_DNA"/>
</dbReference>
<dbReference type="Gene3D" id="3.40.50.300">
    <property type="entry name" value="P-loop containing nucleotide triphosphate hydrolases"/>
    <property type="match status" value="1"/>
</dbReference>
<comment type="subcellular location">
    <subcellularLocation>
        <location evidence="1">Nucleus</location>
        <location evidence="1">Nucleolus</location>
    </subcellularLocation>
</comment>
<evidence type="ECO:0000256" key="2">
    <source>
        <dbReference type="ARBA" id="ARBA00009223"/>
    </source>
</evidence>
<dbReference type="OMA" id="GIMIFIP"/>
<dbReference type="InterPro" id="IPR010678">
    <property type="entry name" value="UTP25"/>
</dbReference>
<dbReference type="FunCoup" id="A0A151Z3F8">
    <property type="interactions" value="934"/>
</dbReference>
<feature type="compositionally biased region" description="Basic and acidic residues" evidence="4">
    <location>
        <begin position="55"/>
        <end position="69"/>
    </location>
</feature>
<organism evidence="7 8">
    <name type="scientific">Tieghemostelium lacteum</name>
    <name type="common">Slime mold</name>
    <name type="synonym">Dictyostelium lacteum</name>
    <dbReference type="NCBI Taxonomy" id="361077"/>
    <lineage>
        <taxon>Eukaryota</taxon>
        <taxon>Amoebozoa</taxon>
        <taxon>Evosea</taxon>
        <taxon>Eumycetozoa</taxon>
        <taxon>Dictyostelia</taxon>
        <taxon>Dictyosteliales</taxon>
        <taxon>Raperosteliaceae</taxon>
        <taxon>Tieghemostelium</taxon>
    </lineage>
</organism>
<evidence type="ECO:0000259" key="5">
    <source>
        <dbReference type="Pfam" id="PF06862"/>
    </source>
</evidence>
<dbReference type="InterPro" id="IPR053940">
    <property type="entry name" value="UTP25_NTPase-like"/>
</dbReference>
<dbReference type="Pfam" id="PF22916">
    <property type="entry name" value="UTP25_NTPase-like"/>
    <property type="match status" value="1"/>
</dbReference>
<dbReference type="Proteomes" id="UP000076078">
    <property type="component" value="Unassembled WGS sequence"/>
</dbReference>
<evidence type="ECO:0000256" key="1">
    <source>
        <dbReference type="ARBA" id="ARBA00004604"/>
    </source>
</evidence>
<evidence type="ECO:0000313" key="7">
    <source>
        <dbReference type="EMBL" id="KYQ88490.1"/>
    </source>
</evidence>
<evidence type="ECO:0000313" key="8">
    <source>
        <dbReference type="Proteomes" id="UP000076078"/>
    </source>
</evidence>
<gene>
    <name evidence="7" type="ORF">DLAC_11204</name>
</gene>
<dbReference type="InParanoid" id="A0A151Z3F8"/>
<protein>
    <submittedName>
        <fullName evidence="7">Putative glutamic acid-rich region containing protein</fullName>
    </submittedName>
</protein>
<dbReference type="GO" id="GO:0019843">
    <property type="term" value="F:rRNA binding"/>
    <property type="evidence" value="ECO:0007669"/>
    <property type="project" value="TreeGrafter"/>
</dbReference>
<keyword evidence="8" id="KW-1185">Reference proteome</keyword>
<dbReference type="GO" id="GO:0000462">
    <property type="term" value="P:maturation of SSU-rRNA from tricistronic rRNA transcript (SSU-rRNA, 5.8S rRNA, LSU-rRNA)"/>
    <property type="evidence" value="ECO:0007669"/>
    <property type="project" value="TreeGrafter"/>
</dbReference>
<dbReference type="PANTHER" id="PTHR12933:SF0">
    <property type="entry name" value="U3 SMALL NUCLEOLAR RNA-ASSOCIATED PROTEIN 25 HOMOLOG"/>
    <property type="match status" value="1"/>
</dbReference>
<feature type="domain" description="UTP25 NTP hydrolase-like" evidence="6">
    <location>
        <begin position="332"/>
        <end position="600"/>
    </location>
</feature>
<keyword evidence="3" id="KW-0539">Nucleus</keyword>
<evidence type="ECO:0000256" key="3">
    <source>
        <dbReference type="ARBA" id="ARBA00023242"/>
    </source>
</evidence>
<dbReference type="OrthoDB" id="10264378at2759"/>
<feature type="domain" description="UTP25 C-terminal" evidence="5">
    <location>
        <begin position="610"/>
        <end position="793"/>
    </location>
</feature>
<reference evidence="7 8" key="1">
    <citation type="submission" date="2015-12" db="EMBL/GenBank/DDBJ databases">
        <title>Dictyostelia acquired genes for synthesis and detection of signals that induce cell-type specialization by lateral gene transfer from prokaryotes.</title>
        <authorList>
            <person name="Gloeckner G."/>
            <person name="Schaap P."/>
        </authorList>
    </citation>
    <scope>NUCLEOTIDE SEQUENCE [LARGE SCALE GENOMIC DNA]</scope>
    <source>
        <strain evidence="7 8">TK</strain>
    </source>
</reference>
<evidence type="ECO:0000256" key="4">
    <source>
        <dbReference type="SAM" id="MobiDB-lite"/>
    </source>
</evidence>
<evidence type="ECO:0000259" key="6">
    <source>
        <dbReference type="Pfam" id="PF22916"/>
    </source>
</evidence>
<dbReference type="GO" id="GO:0032040">
    <property type="term" value="C:small-subunit processome"/>
    <property type="evidence" value="ECO:0007669"/>
    <property type="project" value="TreeGrafter"/>
</dbReference>
<sequence>MAQKKFKKQKLSKKTAKKFTTHRKYYSDTTEEYNLLNPFRKGQKKEEKLLEISKKQQEKKLREKERQEQQEEQEIIDELGITEHPEELYDIGPSSYEILLGDLKQKNKQRLLQLEKEEKLEKKRKRDQEKDNEYIESDNDEEIDNENQEEIMDHDEEDVEDDQVDEEMDDQEVDDINQDDIEDEVGDEEHLEEEEEEEEKDLTTDFTDVYNKESDSEDEMENSLSEMKSDSFESTMKLGLYNIHFNREISTSEELSKLLDKSKSLNSQSVELENNIGILTSIGCVDEENPKDTSKKSMLPVEKKTFHDYNLKENELYFNALQRNLFPVMNEYRDLLFTEESYKNHKSIYTLYTLHAMNHVLKSRDQMLEDNALVAECEKKKKPEPDVRHQGFTKPKVLIVVPYRNTAYDIIKFLLKLVPHEVKELQEKKTKFVKEFSLYVEDDEEKPEINDQKPEDHKYTFRENIDDCFRIGISLRKGGLKLFAPFYLCDIIIASPLGLRLVVGTEGDKQRDYDFLSSIEMVIVDQMDSIIQQNWDHISILFDNLNIIPKEDHEIDFSKVRSSYIEGYAKHFRQTLMFSSISTPEINSLFNRSYNIAGRIRIKKIKQGEVNNVIPTIRQTFHKIDHLNSEVIKNTDFDDPKFQFFVENVLPKFQEQNESKGILIYINSYFDYVKLRNYFKKEAKSFTLCSEYTDAKAITRARAQFNSGQKTFMLFNERFHYFYRYKIKGIKHIVFFGLPQITEYYSEMLNMITDSEGTVTSIYSQKDKIALESIVGTSRSFKMMDSDKSTHLFC</sequence>
<proteinExistence type="inferred from homology"/>
<name>A0A151Z3F8_TIELA</name>
<dbReference type="InterPro" id="IPR053939">
    <property type="entry name" value="UTP25_C"/>
</dbReference>
<feature type="region of interest" description="Disordered" evidence="4">
    <location>
        <begin position="117"/>
        <end position="203"/>
    </location>
</feature>
<dbReference type="AlphaFoldDB" id="A0A151Z3F8"/>
<feature type="compositionally biased region" description="Acidic residues" evidence="4">
    <location>
        <begin position="134"/>
        <end position="200"/>
    </location>
</feature>
<accession>A0A151Z3F8</accession>
<feature type="region of interest" description="Disordered" evidence="4">
    <location>
        <begin position="55"/>
        <end position="86"/>
    </location>
</feature>
<dbReference type="InterPro" id="IPR027417">
    <property type="entry name" value="P-loop_NTPase"/>
</dbReference>
<dbReference type="Pfam" id="PF06862">
    <property type="entry name" value="Utp25_C"/>
    <property type="match status" value="1"/>
</dbReference>
<dbReference type="GO" id="GO:0034511">
    <property type="term" value="F:U3 snoRNA binding"/>
    <property type="evidence" value="ECO:0007669"/>
    <property type="project" value="InterPro"/>
</dbReference>
<comment type="similarity">
    <text evidence="2">Belongs to the UTP25 family.</text>
</comment>
<comment type="caution">
    <text evidence="7">The sequence shown here is derived from an EMBL/GenBank/DDBJ whole genome shotgun (WGS) entry which is preliminary data.</text>
</comment>
<dbReference type="STRING" id="361077.A0A151Z3F8"/>
<dbReference type="PANTHER" id="PTHR12933">
    <property type="entry name" value="ORF PROTEIN-RELATED"/>
    <property type="match status" value="1"/>
</dbReference>